<dbReference type="Pfam" id="PF18085">
    <property type="entry name" value="Mak_N_cap"/>
    <property type="match status" value="1"/>
</dbReference>
<dbReference type="GO" id="GO:0005829">
    <property type="term" value="C:cytosol"/>
    <property type="evidence" value="ECO:0007669"/>
    <property type="project" value="TreeGrafter"/>
</dbReference>
<dbReference type="UniPathway" id="UPA00164"/>
<name>A0A075JGH9_9MICO</name>
<evidence type="ECO:0000256" key="15">
    <source>
        <dbReference type="HAMAP-Rule" id="MF_00685"/>
    </source>
</evidence>
<dbReference type="Pfam" id="PF00128">
    <property type="entry name" value="Alpha-amylase"/>
    <property type="match status" value="1"/>
</dbReference>
<dbReference type="InterPro" id="IPR004193">
    <property type="entry name" value="Glyco_hydro_13_N"/>
</dbReference>
<keyword evidence="7 15" id="KW-0328">Glycosyltransferase</keyword>
<evidence type="ECO:0000313" key="19">
    <source>
        <dbReference type="Proteomes" id="UP000027986"/>
    </source>
</evidence>
<dbReference type="eggNOG" id="COG3281">
    <property type="taxonomic scope" value="Bacteria"/>
</dbReference>
<dbReference type="InterPro" id="IPR013783">
    <property type="entry name" value="Ig-like_fold"/>
</dbReference>
<keyword evidence="19" id="KW-1185">Reference proteome</keyword>
<dbReference type="SMART" id="SM00642">
    <property type="entry name" value="Aamy"/>
    <property type="match status" value="1"/>
</dbReference>
<dbReference type="Pfam" id="PF02922">
    <property type="entry name" value="CBM_48"/>
    <property type="match status" value="1"/>
</dbReference>
<evidence type="ECO:0000256" key="7">
    <source>
        <dbReference type="ARBA" id="ARBA00022676"/>
    </source>
</evidence>
<dbReference type="KEGG" id="dni:HX89_04975"/>
<sequence>MVAEIHSGATLSPGKLELLTPWVATQRWFQAKGREPHLRKVSAFRFEDPAGEVGLEVMFLRDLDAEHETTYQVPVTYRGERAPELEHAFIGTIEHSALGTRYVYDGPHDPVFAAVLLATMASGGTQAERSDGVVEMSVAGRPGPQSADLATVRSATVLRGEQSNTSIIYTLDDGEQLIAKLFRVLNVGANPDIEVTGALTSAGNTHVPALLASLSGSYTEGRHSREQLVADLAFAQEFMPDVRDAWREALDAARENRDFTDGARELGRTTAQVHRTLAEVLPSVEADADRVDALVDEMHERAAAALNDAPQLAERATQIAHRIDAGRSAQWPRFQRIHGDYHLGQVLDVPGRGWVLLDFEGEPLRPLEERSAPDVAVRDVAGMLRSFDYAGGTIENEIAGADGDRRAWVSAAQDAFLAGYESELGAVDRDLLDLFVLDKALYECSYEARNRPDWLSIPADAVGRILTTSTDSSATHGEAPTMTPADEDDAAPTGAAERSTMTSDDSTTPTPASTRSADTNGAPLVSTQDADASGAAPLVAPQGAPATGDTTVAAAGDKPEAAASDAGSAGGLSAAGETSNASTTDARALGAASPAVSPSRVEVSELDAVVAGEHRDPHRVLGAHVENGVITFRVVRPMARGVVIDMGETSLELTHEHDGIWAGAIAGEYMPDYRVITTYDDRSEHRGDDPYRFMPSLGEIDLHLIGEGRHEELWNVLGAHVRTYPSIKGDVTGTAFAVWAPNAKAVRVVGDFNHWDGVGHGMRTLGESGVWELFVPDVREGTAYKFEILCSDGVRRAKADPMARLAETAPATASKVTSSHYEWNDDAWMTKRAETNAHHGPMSTYEVHLGSWRQGLSYREMAEHLVNYVKDLGFTHVEFMPVMEHPYPPSWGYHVTSYYAPNSRFGDPDDFKFLVDRLHQEGIGVILDWVPGHFATDEWALARFDGQALYEHPDPRKGWHPEWGSNIFDYGRPQVRNFLVANALYWLEEFHADGLRVDGVASMLYLNYARKDGEWVPNKFGGQENLEAVQLLQETNATAYKRTPGAVIIAEESTSWPGITRSTDTGGLGFGLKWNMGWMHDSLDYVAREPIYRQHHHHDLTFALVYAFSEQFVLPVSHDEVVHGKGSLLRKMPGDRWQQLANVRAYLAYMWAHPGKQLLFMGSEFAQEAEWADGRSLDWWLLDQPAHYGVHAMMKDLNRAYRERPALWALDHSEEGFSWINADDAGRNAYTWLRFAPAEADGYRPVVAIAANFAGNPHHGVRVGLPHPGTWNEIVNTDAEGYGGSGVGNLGSVAAEEIPWDGQPYSAEITMPPLGVVWFEPATRPDMTQVAAHTATEQAGGADSSSTATARQENTMSDQNAATSSSDGQPSEALIAGAPLEDAAGNPGALDQPLDGSRGGTQAEDAQGAAGDQQARSRTGVPATHPVDHADEGGFDVEQTESKAHERAFTPAGEDETDDEPVEHLKDITGTPGGGLDEDVEGGRWGADDEARDAADQTRQRD</sequence>
<feature type="active site" description="Proton donor" evidence="15">
    <location>
        <position position="1051"/>
    </location>
</feature>
<dbReference type="InterPro" id="IPR017853">
    <property type="entry name" value="GH"/>
</dbReference>
<evidence type="ECO:0000256" key="1">
    <source>
        <dbReference type="ARBA" id="ARBA00000826"/>
    </source>
</evidence>
<dbReference type="NCBIfam" id="NF008967">
    <property type="entry name" value="PRK12313.1"/>
    <property type="match status" value="1"/>
</dbReference>
<dbReference type="GO" id="GO:0016301">
    <property type="term" value="F:kinase activity"/>
    <property type="evidence" value="ECO:0007669"/>
    <property type="project" value="UniProtKB-KW"/>
</dbReference>
<evidence type="ECO:0000256" key="5">
    <source>
        <dbReference type="ARBA" id="ARBA00011245"/>
    </source>
</evidence>
<dbReference type="InterPro" id="IPR014756">
    <property type="entry name" value="Ig_E-set"/>
</dbReference>
<dbReference type="Pfam" id="PF01636">
    <property type="entry name" value="APH"/>
    <property type="match status" value="1"/>
</dbReference>
<dbReference type="InterPro" id="IPR006048">
    <property type="entry name" value="A-amylase/branching_C"/>
</dbReference>
<dbReference type="NCBIfam" id="TIGR01515">
    <property type="entry name" value="branching_enzym"/>
    <property type="match status" value="1"/>
</dbReference>
<comment type="subunit">
    <text evidence="5 15">Monomer.</text>
</comment>
<evidence type="ECO:0000256" key="4">
    <source>
        <dbReference type="ARBA" id="ARBA00009000"/>
    </source>
</evidence>
<evidence type="ECO:0000256" key="16">
    <source>
        <dbReference type="SAM" id="MobiDB-lite"/>
    </source>
</evidence>
<feature type="compositionally biased region" description="Basic and acidic residues" evidence="16">
    <location>
        <begin position="1486"/>
        <end position="1502"/>
    </location>
</feature>
<dbReference type="Gene3D" id="3.90.1200.10">
    <property type="match status" value="1"/>
</dbReference>
<comment type="similarity">
    <text evidence="4 15">Belongs to the glycosyl hydrolase 13 family. GlgB subfamily.</text>
</comment>
<evidence type="ECO:0000256" key="9">
    <source>
        <dbReference type="ARBA" id="ARBA00022741"/>
    </source>
</evidence>
<dbReference type="HOGENOM" id="CLU_004245_6_0_11"/>
<dbReference type="Gene3D" id="2.60.40.1180">
    <property type="entry name" value="Golgi alpha-mannosidase II"/>
    <property type="match status" value="1"/>
</dbReference>
<dbReference type="GO" id="GO:0004553">
    <property type="term" value="F:hydrolase activity, hydrolyzing O-glycosyl compounds"/>
    <property type="evidence" value="ECO:0007669"/>
    <property type="project" value="InterPro"/>
</dbReference>
<dbReference type="GO" id="GO:0003844">
    <property type="term" value="F:1,4-alpha-glucan branching enzyme activity"/>
    <property type="evidence" value="ECO:0007669"/>
    <property type="project" value="UniProtKB-UniRule"/>
</dbReference>
<evidence type="ECO:0000256" key="3">
    <source>
        <dbReference type="ARBA" id="ARBA00006219"/>
    </source>
</evidence>
<organism evidence="18 19">
    <name type="scientific">Dermacoccus nishinomiyaensis</name>
    <dbReference type="NCBI Taxonomy" id="1274"/>
    <lineage>
        <taxon>Bacteria</taxon>
        <taxon>Bacillati</taxon>
        <taxon>Actinomycetota</taxon>
        <taxon>Actinomycetes</taxon>
        <taxon>Micrococcales</taxon>
        <taxon>Dermacoccaceae</taxon>
        <taxon>Dermacoccus</taxon>
    </lineage>
</organism>
<dbReference type="Proteomes" id="UP000027986">
    <property type="component" value="Chromosome"/>
</dbReference>
<dbReference type="CDD" id="cd02855">
    <property type="entry name" value="E_set_GBE_prok_N"/>
    <property type="match status" value="1"/>
</dbReference>
<feature type="compositionally biased region" description="Low complexity" evidence="16">
    <location>
        <begin position="1339"/>
        <end position="1350"/>
    </location>
</feature>
<dbReference type="Pfam" id="PF02806">
    <property type="entry name" value="Alpha-amylase_C"/>
    <property type="match status" value="1"/>
</dbReference>
<dbReference type="InterPro" id="IPR013780">
    <property type="entry name" value="Glyco_hydro_b"/>
</dbReference>
<comment type="catalytic activity">
    <reaction evidence="1 15">
        <text>Transfers a segment of a (1-&gt;4)-alpha-D-glucan chain to a primary hydroxy group in a similar glucan chain.</text>
        <dbReference type="EC" id="2.4.1.18"/>
    </reaction>
</comment>
<dbReference type="SUPFAM" id="SSF51011">
    <property type="entry name" value="Glycosyl hydrolase domain"/>
    <property type="match status" value="1"/>
</dbReference>
<feature type="compositionally biased region" description="Polar residues" evidence="16">
    <location>
        <begin position="1351"/>
        <end position="1369"/>
    </location>
</feature>
<dbReference type="PANTHER" id="PTHR43651">
    <property type="entry name" value="1,4-ALPHA-GLUCAN-BRANCHING ENZYME"/>
    <property type="match status" value="1"/>
</dbReference>
<dbReference type="Pfam" id="PF22019">
    <property type="entry name" value="GlgB_N"/>
    <property type="match status" value="1"/>
</dbReference>
<dbReference type="Gene3D" id="2.60.40.10">
    <property type="entry name" value="Immunoglobulins"/>
    <property type="match status" value="2"/>
</dbReference>
<dbReference type="SUPFAM" id="SSF56112">
    <property type="entry name" value="Protein kinase-like (PK-like)"/>
    <property type="match status" value="1"/>
</dbReference>
<keyword evidence="13 15" id="KW-0119">Carbohydrate metabolism</keyword>
<protein>
    <recommendedName>
        <fullName evidence="15">1,4-alpha-glucan branching enzyme GlgB</fullName>
        <ecNumber evidence="15">2.4.1.18</ecNumber>
    </recommendedName>
    <alternativeName>
        <fullName evidence="15">1,4-alpha-D-glucan:1,4-alpha-D-glucan 6-glucosyl-transferase</fullName>
    </alternativeName>
    <alternativeName>
        <fullName evidence="15">Alpha-(1-&gt;4)-glucan branching enzyme</fullName>
    </alternativeName>
    <alternativeName>
        <fullName evidence="15">Glycogen branching enzyme</fullName>
        <shortName evidence="15">BE</shortName>
    </alternativeName>
</protein>
<dbReference type="SUPFAM" id="SSF51445">
    <property type="entry name" value="(Trans)glycosidases"/>
    <property type="match status" value="1"/>
</dbReference>
<comment type="pathway">
    <text evidence="2 15">Glycan biosynthesis; glycogen biosynthesis.</text>
</comment>
<feature type="region of interest" description="Disordered" evidence="16">
    <location>
        <begin position="1331"/>
        <end position="1502"/>
    </location>
</feature>
<evidence type="ECO:0000256" key="8">
    <source>
        <dbReference type="ARBA" id="ARBA00022679"/>
    </source>
</evidence>
<dbReference type="CDD" id="cd11322">
    <property type="entry name" value="AmyAc_Glg_BE"/>
    <property type="match status" value="1"/>
</dbReference>
<dbReference type="InterPro" id="IPR006047">
    <property type="entry name" value="GH13_cat_dom"/>
</dbReference>
<dbReference type="FunFam" id="2.60.40.1180:FF:000002">
    <property type="entry name" value="1,4-alpha-glucan branching enzyme GlgB"/>
    <property type="match status" value="1"/>
</dbReference>
<feature type="domain" description="Glycosyl hydrolase family 13 catalytic" evidence="17">
    <location>
        <begin position="846"/>
        <end position="1201"/>
    </location>
</feature>
<feature type="compositionally biased region" description="Low complexity" evidence="16">
    <location>
        <begin position="1400"/>
        <end position="1414"/>
    </location>
</feature>
<dbReference type="GeneID" id="41840542"/>
<dbReference type="EMBL" id="CP008889">
    <property type="protein sequence ID" value="AIF40407.1"/>
    <property type="molecule type" value="Genomic_DNA"/>
</dbReference>
<keyword evidence="10" id="KW-0418">Kinase</keyword>
<keyword evidence="8 15" id="KW-0808">Transferase</keyword>
<reference evidence="18 19" key="1">
    <citation type="submission" date="2014-07" db="EMBL/GenBank/DDBJ databases">
        <title>Genome Sequencing of Dermacoccus nishinomiyaensis.</title>
        <authorList>
            <person name="Hong K.W."/>
            <person name="Chan K.G."/>
        </authorList>
    </citation>
    <scope>NUCLEOTIDE SEQUENCE [LARGE SCALE GENOMIC DNA]</scope>
    <source>
        <strain evidence="18 19">M25</strain>
    </source>
</reference>
<comment type="catalytic activity">
    <reaction evidence="14">
        <text>D-maltose + ATP = alpha-maltose 1-phosphate + ADP + H(+)</text>
        <dbReference type="Rhea" id="RHEA:31915"/>
        <dbReference type="ChEBI" id="CHEBI:15378"/>
        <dbReference type="ChEBI" id="CHEBI:17306"/>
        <dbReference type="ChEBI" id="CHEBI:30616"/>
        <dbReference type="ChEBI" id="CHEBI:63576"/>
        <dbReference type="ChEBI" id="CHEBI:456216"/>
        <dbReference type="EC" id="2.7.1.175"/>
    </reaction>
</comment>
<dbReference type="FunFam" id="2.60.40.10:FF:000169">
    <property type="entry name" value="1,4-alpha-glucan branching enzyme GlgB"/>
    <property type="match status" value="1"/>
</dbReference>
<dbReference type="HAMAP" id="MF_00685">
    <property type="entry name" value="GlgB"/>
    <property type="match status" value="1"/>
</dbReference>
<keyword evidence="9" id="KW-0547">Nucleotide-binding</keyword>
<dbReference type="GO" id="GO:0005524">
    <property type="term" value="F:ATP binding"/>
    <property type="evidence" value="ECO:0007669"/>
    <property type="project" value="UniProtKB-KW"/>
</dbReference>
<comment type="similarity">
    <text evidence="3">Belongs to the aminoglycoside phosphotransferase family.</text>
</comment>
<gene>
    <name evidence="15" type="primary">glgB</name>
    <name evidence="18" type="ORF">HX89_04975</name>
</gene>
<dbReference type="SUPFAM" id="SSF81296">
    <property type="entry name" value="E set domains"/>
    <property type="match status" value="2"/>
</dbReference>
<dbReference type="NCBIfam" id="NF003811">
    <property type="entry name" value="PRK05402.1"/>
    <property type="match status" value="1"/>
</dbReference>
<dbReference type="PANTHER" id="PTHR43651:SF3">
    <property type="entry name" value="1,4-ALPHA-GLUCAN-BRANCHING ENZYME"/>
    <property type="match status" value="1"/>
</dbReference>
<dbReference type="Gene3D" id="3.20.20.80">
    <property type="entry name" value="Glycosidases"/>
    <property type="match status" value="1"/>
</dbReference>
<keyword evidence="11" id="KW-0067">ATP-binding</keyword>
<dbReference type="InterPro" id="IPR006407">
    <property type="entry name" value="GlgB"/>
</dbReference>
<accession>A0A075JGH9</accession>
<evidence type="ECO:0000313" key="18">
    <source>
        <dbReference type="EMBL" id="AIF40407.1"/>
    </source>
</evidence>
<dbReference type="GO" id="GO:0005978">
    <property type="term" value="P:glycogen biosynthetic process"/>
    <property type="evidence" value="ECO:0007669"/>
    <property type="project" value="UniProtKB-UniRule"/>
</dbReference>
<dbReference type="EC" id="2.4.1.18" evidence="15"/>
<evidence type="ECO:0000259" key="17">
    <source>
        <dbReference type="SMART" id="SM00642"/>
    </source>
</evidence>
<dbReference type="eggNOG" id="COG0296">
    <property type="taxonomic scope" value="Bacteria"/>
</dbReference>
<dbReference type="OrthoDB" id="9800174at2"/>
<evidence type="ECO:0000256" key="13">
    <source>
        <dbReference type="ARBA" id="ARBA00023277"/>
    </source>
</evidence>
<feature type="compositionally biased region" description="Low complexity" evidence="16">
    <location>
        <begin position="543"/>
        <end position="576"/>
    </location>
</feature>
<dbReference type="InterPro" id="IPR040999">
    <property type="entry name" value="Mak_N_cap"/>
</dbReference>
<proteinExistence type="inferred from homology"/>
<dbReference type="InterPro" id="IPR011009">
    <property type="entry name" value="Kinase-like_dom_sf"/>
</dbReference>
<dbReference type="InterPro" id="IPR044143">
    <property type="entry name" value="GlgB_N_E_set_prok"/>
</dbReference>
<dbReference type="FunFam" id="3.20.20.80:FF:000003">
    <property type="entry name" value="1,4-alpha-glucan branching enzyme GlgB"/>
    <property type="match status" value="1"/>
</dbReference>
<evidence type="ECO:0000256" key="12">
    <source>
        <dbReference type="ARBA" id="ARBA00023056"/>
    </source>
</evidence>
<comment type="function">
    <text evidence="15">Catalyzes the formation of the alpha-1,6-glucosidic linkages in glycogen by scission of a 1,4-alpha-linked oligosaccharide from growing alpha-1,4-glucan chains and the subsequent attachment of the oligosaccharide to the alpha-1,6 position.</text>
</comment>
<evidence type="ECO:0000256" key="11">
    <source>
        <dbReference type="ARBA" id="ARBA00022840"/>
    </source>
</evidence>
<feature type="active site" description="Nucleophile" evidence="15">
    <location>
        <position position="998"/>
    </location>
</feature>
<evidence type="ECO:0000256" key="2">
    <source>
        <dbReference type="ARBA" id="ARBA00004964"/>
    </source>
</evidence>
<dbReference type="InterPro" id="IPR054169">
    <property type="entry name" value="GlgB_N"/>
</dbReference>
<dbReference type="InterPro" id="IPR002575">
    <property type="entry name" value="Aminoglycoside_PTrfase"/>
</dbReference>
<feature type="compositionally biased region" description="Low complexity" evidence="16">
    <location>
        <begin position="498"/>
        <end position="519"/>
    </location>
</feature>
<keyword evidence="12 15" id="KW-0320">Glycogen biosynthesis</keyword>
<evidence type="ECO:0000256" key="6">
    <source>
        <dbReference type="ARBA" id="ARBA00022600"/>
    </source>
</evidence>
<evidence type="ECO:0000256" key="10">
    <source>
        <dbReference type="ARBA" id="ARBA00022777"/>
    </source>
</evidence>
<dbReference type="RefSeq" id="WP_038567417.1">
    <property type="nucleotide sequence ID" value="NZ_CP008889.1"/>
</dbReference>
<evidence type="ECO:0000256" key="14">
    <source>
        <dbReference type="ARBA" id="ARBA00049067"/>
    </source>
</evidence>
<feature type="region of interest" description="Disordered" evidence="16">
    <location>
        <begin position="469"/>
        <end position="600"/>
    </location>
</feature>
<keyword evidence="6 15" id="KW-0321">Glycogen metabolism</keyword>
<dbReference type="GO" id="GO:0043169">
    <property type="term" value="F:cation binding"/>
    <property type="evidence" value="ECO:0007669"/>
    <property type="project" value="InterPro"/>
</dbReference>